<evidence type="ECO:0000313" key="2">
    <source>
        <dbReference type="Proteomes" id="UP000320300"/>
    </source>
</evidence>
<gene>
    <name evidence="1" type="ORF">SAMN06265348_108122</name>
</gene>
<keyword evidence="2" id="KW-1185">Reference proteome</keyword>
<name>A0A521EJP1_9SPHI</name>
<dbReference type="EMBL" id="FXTN01000008">
    <property type="protein sequence ID" value="SMO83360.1"/>
    <property type="molecule type" value="Genomic_DNA"/>
</dbReference>
<dbReference type="Proteomes" id="UP000320300">
    <property type="component" value="Unassembled WGS sequence"/>
</dbReference>
<dbReference type="RefSeq" id="WP_142529276.1">
    <property type="nucleotide sequence ID" value="NZ_CBCSJO010000008.1"/>
</dbReference>
<organism evidence="1 2">
    <name type="scientific">Pedobacter westerhofensis</name>
    <dbReference type="NCBI Taxonomy" id="425512"/>
    <lineage>
        <taxon>Bacteria</taxon>
        <taxon>Pseudomonadati</taxon>
        <taxon>Bacteroidota</taxon>
        <taxon>Sphingobacteriia</taxon>
        <taxon>Sphingobacteriales</taxon>
        <taxon>Sphingobacteriaceae</taxon>
        <taxon>Pedobacter</taxon>
    </lineage>
</organism>
<protein>
    <submittedName>
        <fullName evidence="1">Uncharacterized protein</fullName>
    </submittedName>
</protein>
<dbReference type="AlphaFoldDB" id="A0A521EJP1"/>
<sequence length="119" mass="13778">MITLKSAAEDENNQINKDEFNEITKIMYDSITTNGDYTDEAFISKKEILISSFATFIEQYLKLHFTGSKEKKLQLIKFISKLNRQKELLELLTDETNLNDIHKAGKRLGRKSQSVFAKK</sequence>
<proteinExistence type="predicted"/>
<accession>A0A521EJP1</accession>
<dbReference type="OrthoDB" id="771262at2"/>
<evidence type="ECO:0000313" key="1">
    <source>
        <dbReference type="EMBL" id="SMO83360.1"/>
    </source>
</evidence>
<reference evidence="1 2" key="1">
    <citation type="submission" date="2017-05" db="EMBL/GenBank/DDBJ databases">
        <authorList>
            <person name="Varghese N."/>
            <person name="Submissions S."/>
        </authorList>
    </citation>
    <scope>NUCLEOTIDE SEQUENCE [LARGE SCALE GENOMIC DNA]</scope>
    <source>
        <strain evidence="1 2">DSM 19036</strain>
    </source>
</reference>